<dbReference type="Pfam" id="PF03690">
    <property type="entry name" value="MYG1_exonuc"/>
    <property type="match status" value="1"/>
</dbReference>
<dbReference type="EMBL" id="JAGKQM010000016">
    <property type="protein sequence ID" value="KAH0873695.1"/>
    <property type="molecule type" value="Genomic_DNA"/>
</dbReference>
<reference evidence="3 4" key="1">
    <citation type="submission" date="2021-05" db="EMBL/GenBank/DDBJ databases">
        <title>Genome Assembly of Synthetic Allotetraploid Brassica napus Reveals Homoeologous Exchanges between Subgenomes.</title>
        <authorList>
            <person name="Davis J.T."/>
        </authorList>
    </citation>
    <scope>NUCLEOTIDE SEQUENCE [LARGE SCALE GENOMIC DNA]</scope>
    <source>
        <strain evidence="4">cv. Da-Ae</strain>
        <tissue evidence="3">Seedling</tissue>
    </source>
</reference>
<comment type="caution">
    <text evidence="3">The sequence shown here is derived from an EMBL/GenBank/DDBJ whole genome shotgun (WGS) entry which is preliminary data.</text>
</comment>
<evidence type="ECO:0000313" key="3">
    <source>
        <dbReference type="EMBL" id="KAH0873695.1"/>
    </source>
</evidence>
<keyword evidence="2" id="KW-0472">Membrane</keyword>
<sequence>MYDMRGLTKEAEQLWEYALNNWGLVLQAGANPKKFSNGNSAKLFLLERKKKWPEMQLASLGRQSGCNLISIEPYTTLEPFWNGKDIPPGELYSQPANYIAAAHSLKPSYSVYSSALRLVRSMLPLPLLKIGYLTTPPMENSLAQNLSGKSEPMSTNVERKTVRVNITEIGSVTTCADLTLPHGAGLCIDTVHGPVYLVADSWESLDGWMDAIRWLSFHGSLYAKPRILSPSLPLAYYPLQHPNNKLSSEAKAKRLICRADISQDAPLASAIGACILSSFVFPVAKRVDDEEEEEEENSAMVSTDMRIAAMGIISFIPYFNWLSWVFAWLDTGKTRYAVYAFVYLLPYLSSNLSISPEESWLPITSIVLGIIHVQLEASIANGDVQTLVKDTSQNFSSKKKLHFDSKGLIRNLSLLPLPLVAAAMAPCAVVRVYSTTTTTTTTTPASPSEVPVKKVGTHNGSFHCDEALGCFMIRLSHKFSGADIVRTRDPKILGELDAVLDVGGVYDPDHDRYDHHQKGFEEVFGHGFNTKLSSAGLVYKHFGKEIIAKELNVDQDHPDVLRLFLAVYKSFMEAIDAVDNGINRYDTDQPPRYVNNTHLSSRVGRLNLDWIDPDQSQEKENEAFQLAMALAGKEFLQSVRFYTRSWLPARSIVMQCLEERFKTDPSGEIMELKNFCPWKLHLFELEQEMKIEPLIKYVIYQDERGKQWRVQAVAVAPDRFENRKALPEQWRGLRDEELSKAAEIPGCVFVHMSGFIGGNQSYDGALSMARTALTL</sequence>
<name>A0ABQ7Z0I1_BRANA</name>
<dbReference type="PANTHER" id="PTHR11215">
    <property type="entry name" value="METAL DEPENDENT HYDROLASE - RELATED"/>
    <property type="match status" value="1"/>
</dbReference>
<keyword evidence="4" id="KW-1185">Reference proteome</keyword>
<evidence type="ECO:0000256" key="2">
    <source>
        <dbReference type="SAM" id="Phobius"/>
    </source>
</evidence>
<dbReference type="InterPro" id="IPR003226">
    <property type="entry name" value="MYG1_exonuclease"/>
</dbReference>
<feature type="transmembrane region" description="Helical" evidence="2">
    <location>
        <begin position="307"/>
        <end position="329"/>
    </location>
</feature>
<evidence type="ECO:0000313" key="4">
    <source>
        <dbReference type="Proteomes" id="UP000824890"/>
    </source>
</evidence>
<evidence type="ECO:0000256" key="1">
    <source>
        <dbReference type="ARBA" id="ARBA00010105"/>
    </source>
</evidence>
<keyword evidence="2" id="KW-0812">Transmembrane</keyword>
<dbReference type="PANTHER" id="PTHR11215:SF1">
    <property type="entry name" value="MYG1 EXONUCLEASE"/>
    <property type="match status" value="1"/>
</dbReference>
<keyword evidence="2" id="KW-1133">Transmembrane helix</keyword>
<protein>
    <recommendedName>
        <fullName evidence="5">Metal-dependent protein hydrolase</fullName>
    </recommendedName>
</protein>
<organism evidence="3 4">
    <name type="scientific">Brassica napus</name>
    <name type="common">Rape</name>
    <dbReference type="NCBI Taxonomy" id="3708"/>
    <lineage>
        <taxon>Eukaryota</taxon>
        <taxon>Viridiplantae</taxon>
        <taxon>Streptophyta</taxon>
        <taxon>Embryophyta</taxon>
        <taxon>Tracheophyta</taxon>
        <taxon>Spermatophyta</taxon>
        <taxon>Magnoliopsida</taxon>
        <taxon>eudicotyledons</taxon>
        <taxon>Gunneridae</taxon>
        <taxon>Pentapetalae</taxon>
        <taxon>rosids</taxon>
        <taxon>malvids</taxon>
        <taxon>Brassicales</taxon>
        <taxon>Brassicaceae</taxon>
        <taxon>Brassiceae</taxon>
        <taxon>Brassica</taxon>
    </lineage>
</organism>
<feature type="transmembrane region" description="Helical" evidence="2">
    <location>
        <begin position="336"/>
        <end position="354"/>
    </location>
</feature>
<dbReference type="Proteomes" id="UP000824890">
    <property type="component" value="Unassembled WGS sequence"/>
</dbReference>
<evidence type="ECO:0008006" key="5">
    <source>
        <dbReference type="Google" id="ProtNLM"/>
    </source>
</evidence>
<gene>
    <name evidence="3" type="ORF">HID58_071057</name>
</gene>
<accession>A0ABQ7Z0I1</accession>
<proteinExistence type="inferred from homology"/>
<comment type="similarity">
    <text evidence="1">Belongs to the MYG1 family.</text>
</comment>